<organism evidence="2 3">
    <name type="scientific">Halobacillus litoralis</name>
    <dbReference type="NCBI Taxonomy" id="45668"/>
    <lineage>
        <taxon>Bacteria</taxon>
        <taxon>Bacillati</taxon>
        <taxon>Bacillota</taxon>
        <taxon>Bacilli</taxon>
        <taxon>Bacillales</taxon>
        <taxon>Bacillaceae</taxon>
        <taxon>Halobacillus</taxon>
    </lineage>
</organism>
<keyword evidence="1" id="KW-0812">Transmembrane</keyword>
<accession>A0A410MBC8</accession>
<keyword evidence="1" id="KW-1133">Transmembrane helix</keyword>
<evidence type="ECO:0000313" key="3">
    <source>
        <dbReference type="Proteomes" id="UP000287756"/>
    </source>
</evidence>
<dbReference type="AlphaFoldDB" id="A0A410MBC8"/>
<dbReference type="Proteomes" id="UP000287756">
    <property type="component" value="Chromosome"/>
</dbReference>
<dbReference type="KEGG" id="hli:HLI_07290"/>
<proteinExistence type="predicted"/>
<keyword evidence="1" id="KW-0472">Membrane</keyword>
<protein>
    <submittedName>
        <fullName evidence="2">Uncharacterized protein</fullName>
    </submittedName>
</protein>
<dbReference type="EMBL" id="CP026118">
    <property type="protein sequence ID" value="QAS52039.1"/>
    <property type="molecule type" value="Genomic_DNA"/>
</dbReference>
<sequence>MEEILEIIGWPVLLGFLVIHVALLLFKCTKAVLLTSKVMAGTGVLLMCLGLIQHLLLGVYGVIIMLCGIVFNFLTKDHMESR</sequence>
<dbReference type="OrthoDB" id="2970949at2"/>
<feature type="transmembrane region" description="Helical" evidence="1">
    <location>
        <begin position="58"/>
        <end position="75"/>
    </location>
</feature>
<evidence type="ECO:0000256" key="1">
    <source>
        <dbReference type="SAM" id="Phobius"/>
    </source>
</evidence>
<name>A0A410MBC8_9BACI</name>
<feature type="transmembrane region" description="Helical" evidence="1">
    <location>
        <begin position="7"/>
        <end position="26"/>
    </location>
</feature>
<feature type="transmembrane region" description="Helical" evidence="1">
    <location>
        <begin position="33"/>
        <end position="52"/>
    </location>
</feature>
<dbReference type="RefSeq" id="WP_128524272.1">
    <property type="nucleotide sequence ID" value="NZ_CP026118.1"/>
</dbReference>
<evidence type="ECO:0000313" key="2">
    <source>
        <dbReference type="EMBL" id="QAS52039.1"/>
    </source>
</evidence>
<reference evidence="2 3" key="1">
    <citation type="submission" date="2018-01" db="EMBL/GenBank/DDBJ databases">
        <title>The whole genome sequencing and assembly of Halobacillus litoralis ERB031 strain.</title>
        <authorList>
            <person name="Lee S.-J."/>
            <person name="Park M.-K."/>
            <person name="Kim J.-Y."/>
            <person name="Lee Y.-J."/>
            <person name="Yi H."/>
            <person name="Bahn Y.-S."/>
            <person name="Kim J.F."/>
            <person name="Lee D.-W."/>
        </authorList>
    </citation>
    <scope>NUCLEOTIDE SEQUENCE [LARGE SCALE GENOMIC DNA]</scope>
    <source>
        <strain evidence="2 3">ERB 031</strain>
    </source>
</reference>
<gene>
    <name evidence="2" type="ORF">HLI_07290</name>
</gene>